<dbReference type="InterPro" id="IPR006153">
    <property type="entry name" value="Cation/H_exchanger_TM"/>
</dbReference>
<dbReference type="Gene3D" id="6.10.140.1330">
    <property type="match status" value="1"/>
</dbReference>
<accession>A0A1H7U6J5</accession>
<evidence type="ECO:0000313" key="13">
    <source>
        <dbReference type="Proteomes" id="UP000199664"/>
    </source>
</evidence>
<evidence type="ECO:0000256" key="3">
    <source>
        <dbReference type="ARBA" id="ARBA00022475"/>
    </source>
</evidence>
<evidence type="ECO:0000256" key="6">
    <source>
        <dbReference type="ARBA" id="ARBA00023053"/>
    </source>
</evidence>
<feature type="transmembrane region" description="Helical" evidence="10">
    <location>
        <begin position="272"/>
        <end position="296"/>
    </location>
</feature>
<feature type="transmembrane region" description="Helical" evidence="10">
    <location>
        <begin position="26"/>
        <end position="43"/>
    </location>
</feature>
<dbReference type="EMBL" id="FOAN01000006">
    <property type="protein sequence ID" value="SEL92288.1"/>
    <property type="molecule type" value="Genomic_DNA"/>
</dbReference>
<keyword evidence="13" id="KW-1185">Reference proteome</keyword>
<evidence type="ECO:0000256" key="8">
    <source>
        <dbReference type="ARBA" id="ARBA00023136"/>
    </source>
</evidence>
<feature type="domain" description="Cation/H+ exchanger transmembrane" evidence="11">
    <location>
        <begin position="13"/>
        <end position="417"/>
    </location>
</feature>
<comment type="similarity">
    <text evidence="10">Belongs to the monovalent cation:proton antiporter 1 (CPA1) transporter (TC 2.A.36) family.</text>
</comment>
<evidence type="ECO:0000256" key="9">
    <source>
        <dbReference type="ARBA" id="ARBA00023201"/>
    </source>
</evidence>
<reference evidence="13" key="1">
    <citation type="submission" date="2016-10" db="EMBL/GenBank/DDBJ databases">
        <authorList>
            <person name="Varghese N."/>
            <person name="Submissions S."/>
        </authorList>
    </citation>
    <scope>NUCLEOTIDE SEQUENCE [LARGE SCALE GENOMIC DNA]</scope>
    <source>
        <strain evidence="13">LMG 26383,CCUG 61248,R- 45681</strain>
    </source>
</reference>
<keyword evidence="6 10" id="KW-0915">Sodium</keyword>
<dbReference type="GO" id="GO:0015386">
    <property type="term" value="F:potassium:proton antiporter activity"/>
    <property type="evidence" value="ECO:0007669"/>
    <property type="project" value="TreeGrafter"/>
</dbReference>
<dbReference type="GO" id="GO:0051453">
    <property type="term" value="P:regulation of intracellular pH"/>
    <property type="evidence" value="ECO:0007669"/>
    <property type="project" value="TreeGrafter"/>
</dbReference>
<keyword evidence="2 10" id="KW-0813">Transport</keyword>
<dbReference type="NCBIfam" id="TIGR00831">
    <property type="entry name" value="a_cpa1"/>
    <property type="match status" value="1"/>
</dbReference>
<feature type="transmembrane region" description="Helical" evidence="10">
    <location>
        <begin position="392"/>
        <end position="412"/>
    </location>
</feature>
<comment type="function">
    <text evidence="10">Na(+)/H(+) antiporter that extrudes sodium in exchange for external protons.</text>
</comment>
<keyword evidence="3" id="KW-1003">Cell membrane</keyword>
<feature type="transmembrane region" description="Helical" evidence="10">
    <location>
        <begin position="183"/>
        <end position="205"/>
    </location>
</feature>
<evidence type="ECO:0000259" key="11">
    <source>
        <dbReference type="Pfam" id="PF00999"/>
    </source>
</evidence>
<evidence type="ECO:0000256" key="7">
    <source>
        <dbReference type="ARBA" id="ARBA00023065"/>
    </source>
</evidence>
<dbReference type="Pfam" id="PF00999">
    <property type="entry name" value="Na_H_Exchanger"/>
    <property type="match status" value="1"/>
</dbReference>
<evidence type="ECO:0000256" key="10">
    <source>
        <dbReference type="RuleBase" id="RU366002"/>
    </source>
</evidence>
<feature type="transmembrane region" description="Helical" evidence="10">
    <location>
        <begin position="156"/>
        <end position="176"/>
    </location>
</feature>
<evidence type="ECO:0000256" key="2">
    <source>
        <dbReference type="ARBA" id="ARBA00022448"/>
    </source>
</evidence>
<dbReference type="GO" id="GO:0098719">
    <property type="term" value="P:sodium ion import across plasma membrane"/>
    <property type="evidence" value="ECO:0007669"/>
    <property type="project" value="TreeGrafter"/>
</dbReference>
<evidence type="ECO:0000313" key="12">
    <source>
        <dbReference type="EMBL" id="SEL92288.1"/>
    </source>
</evidence>
<keyword evidence="10" id="KW-0050">Antiport</keyword>
<keyword evidence="7 10" id="KW-0406">Ion transport</keyword>
<dbReference type="GO" id="GO:0005886">
    <property type="term" value="C:plasma membrane"/>
    <property type="evidence" value="ECO:0007669"/>
    <property type="project" value="UniProtKB-SubCell"/>
</dbReference>
<comment type="caution">
    <text evidence="10">Lacks conserved residue(s) required for the propagation of feature annotation.</text>
</comment>
<dbReference type="RefSeq" id="WP_091837447.1">
    <property type="nucleotide sequence ID" value="NZ_FOAN01000006.1"/>
</dbReference>
<dbReference type="STRING" id="1036779.SAMN04515666_106131"/>
<dbReference type="Proteomes" id="UP000199664">
    <property type="component" value="Unassembled WGS sequence"/>
</dbReference>
<feature type="transmembrane region" description="Helical" evidence="10">
    <location>
        <begin position="308"/>
        <end position="337"/>
    </location>
</feature>
<evidence type="ECO:0000256" key="1">
    <source>
        <dbReference type="ARBA" id="ARBA00004651"/>
    </source>
</evidence>
<feature type="transmembrane region" description="Helical" evidence="10">
    <location>
        <begin position="84"/>
        <end position="107"/>
    </location>
</feature>
<dbReference type="InterPro" id="IPR004705">
    <property type="entry name" value="Cation/H_exchanger_CPA1_bac"/>
</dbReference>
<organism evidence="12 13">
    <name type="scientific">Bosea lupini</name>
    <dbReference type="NCBI Taxonomy" id="1036779"/>
    <lineage>
        <taxon>Bacteria</taxon>
        <taxon>Pseudomonadati</taxon>
        <taxon>Pseudomonadota</taxon>
        <taxon>Alphaproteobacteria</taxon>
        <taxon>Hyphomicrobiales</taxon>
        <taxon>Boseaceae</taxon>
        <taxon>Bosea</taxon>
    </lineage>
</organism>
<dbReference type="OrthoDB" id="9809206at2"/>
<feature type="transmembrane region" description="Helical" evidence="10">
    <location>
        <begin position="55"/>
        <end position="72"/>
    </location>
</feature>
<protein>
    <submittedName>
        <fullName evidence="12">Sodium/proton antiporter, CPA1 family</fullName>
    </submittedName>
</protein>
<dbReference type="GO" id="GO:0015385">
    <property type="term" value="F:sodium:proton antiporter activity"/>
    <property type="evidence" value="ECO:0007669"/>
    <property type="project" value="InterPro"/>
</dbReference>
<keyword evidence="5 10" id="KW-1133">Transmembrane helix</keyword>
<comment type="subcellular location">
    <subcellularLocation>
        <location evidence="10">Cell inner membrane</location>
        <topology evidence="10">Multi-pass membrane protein</topology>
    </subcellularLocation>
    <subcellularLocation>
        <location evidence="1">Cell membrane</location>
        <topology evidence="1">Multi-pass membrane protein</topology>
    </subcellularLocation>
</comment>
<dbReference type="InterPro" id="IPR018422">
    <property type="entry name" value="Cation/H_exchanger_CPA1"/>
</dbReference>
<feature type="transmembrane region" description="Helical" evidence="10">
    <location>
        <begin position="358"/>
        <end position="380"/>
    </location>
</feature>
<evidence type="ECO:0000256" key="5">
    <source>
        <dbReference type="ARBA" id="ARBA00022989"/>
    </source>
</evidence>
<gene>
    <name evidence="12" type="ORF">SAMN04515666_106131</name>
</gene>
<keyword evidence="9 10" id="KW-0739">Sodium transport</keyword>
<keyword evidence="8 10" id="KW-0472">Membrane</keyword>
<keyword evidence="10" id="KW-0997">Cell inner membrane</keyword>
<evidence type="ECO:0000256" key="4">
    <source>
        <dbReference type="ARBA" id="ARBA00022692"/>
    </source>
</evidence>
<dbReference type="AlphaFoldDB" id="A0A1H7U6J5"/>
<name>A0A1H7U6J5_9HYPH</name>
<dbReference type="PANTHER" id="PTHR10110:SF86">
    <property type="entry name" value="SODIUM_HYDROGEN EXCHANGER 7"/>
    <property type="match status" value="1"/>
</dbReference>
<proteinExistence type="inferred from homology"/>
<sequence>MQIFTFILILVMAVVASQPLTRLFRIIPLPIVQIALGAALAWPTAGFHPHIDPELFLLLFIAPLLFVDAWEAPKREYRKLLRPILSLAFGLVFFTTLFGGLALHWLVPSMPLPVAFALAAVLSPTDAVAVSAIVDKESVPKNLMHILEGESLLNDASGLVIFRFAAAAALTGSFSLWQISLAFLLAVAGGVAAGLLAVVVVSWALKLLAKFDRIAPEAQVLVVMFLPFAAFLAAEAVHASGVLAAVVAGLTVGRTRTANQLSVSAYMLAHSFWTMLAFLLNGTLFVLLGLQLPAIIRTVPPVLIGTHWLWQPLGIIGALTLCLILLRFVWISAAIALSRIVSRHLRLEQFHTTLRTRLAGSIAGVRGAVTLAGVLSFPVLALDGSPFPGRDVAIFLAAGVILLWLAIASLGLPPIVRGLAAGQGAAHATEMRRARITATEAAIARLEGVAHRGGTDGAATVDQAVAEGLIATYRRRLALLDDGRTPREEAVALQRAESALRHTALAAEREALRDLLRSGAIDDATFNALAHELVLHDVLAESKAGSH</sequence>
<keyword evidence="4 10" id="KW-0812">Transmembrane</keyword>
<dbReference type="PANTHER" id="PTHR10110">
    <property type="entry name" value="SODIUM/HYDROGEN EXCHANGER"/>
    <property type="match status" value="1"/>
</dbReference>
<feature type="transmembrane region" description="Helical" evidence="10">
    <location>
        <begin position="225"/>
        <end position="252"/>
    </location>
</feature>